<keyword evidence="3" id="KW-1185">Reference proteome</keyword>
<dbReference type="Gene3D" id="3.30.420.10">
    <property type="entry name" value="Ribonuclease H-like superfamily/Ribonuclease H"/>
    <property type="match status" value="1"/>
</dbReference>
<dbReference type="PANTHER" id="PTHR46564:SF1">
    <property type="entry name" value="TRANSPOSASE"/>
    <property type="match status" value="1"/>
</dbReference>
<dbReference type="InterPro" id="IPR036397">
    <property type="entry name" value="RNaseH_sf"/>
</dbReference>
<dbReference type="VEuPathDB" id="FungiDB:VP01_4622g1"/>
<dbReference type="Pfam" id="PF13358">
    <property type="entry name" value="DDE_3"/>
    <property type="match status" value="1"/>
</dbReference>
<dbReference type="OrthoDB" id="2266637at2759"/>
<dbReference type="EMBL" id="LAVV01009749">
    <property type="protein sequence ID" value="KNZ50055.1"/>
    <property type="molecule type" value="Genomic_DNA"/>
</dbReference>
<organism evidence="2 3">
    <name type="scientific">Puccinia sorghi</name>
    <dbReference type="NCBI Taxonomy" id="27349"/>
    <lineage>
        <taxon>Eukaryota</taxon>
        <taxon>Fungi</taxon>
        <taxon>Dikarya</taxon>
        <taxon>Basidiomycota</taxon>
        <taxon>Pucciniomycotina</taxon>
        <taxon>Pucciniomycetes</taxon>
        <taxon>Pucciniales</taxon>
        <taxon>Pucciniaceae</taxon>
        <taxon>Puccinia</taxon>
    </lineage>
</organism>
<comment type="caution">
    <text evidence="2">The sequence shown here is derived from an EMBL/GenBank/DDBJ whole genome shotgun (WGS) entry which is preliminary data.</text>
</comment>
<dbReference type="PANTHER" id="PTHR46564">
    <property type="entry name" value="TRANSPOSASE"/>
    <property type="match status" value="1"/>
</dbReference>
<dbReference type="STRING" id="27349.A0A0L6UQD9"/>
<reference evidence="2 3" key="1">
    <citation type="submission" date="2015-08" db="EMBL/GenBank/DDBJ databases">
        <title>Next Generation Sequencing and Analysis of the Genome of Puccinia sorghi L Schw, the Causal Agent of Maize Common Rust.</title>
        <authorList>
            <person name="Rochi L."/>
            <person name="Burguener G."/>
            <person name="Darino M."/>
            <person name="Turjanski A."/>
            <person name="Kreff E."/>
            <person name="Dieguez M.J."/>
            <person name="Sacco F."/>
        </authorList>
    </citation>
    <scope>NUCLEOTIDE SEQUENCE [LARGE SCALE GENOMIC DNA]</scope>
    <source>
        <strain evidence="2 3">RO10H11247</strain>
    </source>
</reference>
<dbReference type="GO" id="GO:0003676">
    <property type="term" value="F:nucleic acid binding"/>
    <property type="evidence" value="ECO:0007669"/>
    <property type="project" value="InterPro"/>
</dbReference>
<dbReference type="InterPro" id="IPR038717">
    <property type="entry name" value="Tc1-like_DDE_dom"/>
</dbReference>
<evidence type="ECO:0000259" key="1">
    <source>
        <dbReference type="Pfam" id="PF13358"/>
    </source>
</evidence>
<dbReference type="Proteomes" id="UP000037035">
    <property type="component" value="Unassembled WGS sequence"/>
</dbReference>
<evidence type="ECO:0000313" key="3">
    <source>
        <dbReference type="Proteomes" id="UP000037035"/>
    </source>
</evidence>
<accession>A0A0L6UQD9</accession>
<protein>
    <recommendedName>
        <fullName evidence="1">Tc1-like transposase DDE domain-containing protein</fullName>
    </recommendedName>
</protein>
<name>A0A0L6UQD9_9BASI</name>
<dbReference type="AlphaFoldDB" id="A0A0L6UQD9"/>
<proteinExistence type="predicted"/>
<feature type="domain" description="Tc1-like transposase DDE" evidence="1">
    <location>
        <begin position="51"/>
        <end position="113"/>
    </location>
</feature>
<gene>
    <name evidence="2" type="ORF">VP01_4622g1</name>
</gene>
<evidence type="ECO:0000313" key="2">
    <source>
        <dbReference type="EMBL" id="KNZ50055.1"/>
    </source>
</evidence>
<sequence>MVRAHIHREATFRPAILMQSIVCSSLEYFCNPLEMINWYLIFIYQLPCMNPFPEVKSVLIVDNCKIHLSGCVEEICDQHGVWLVYVPPYWPELNLIEMCFSVFKSHLNCSNSLVNTQKTFTYLSHYRCFNG</sequence>